<protein>
    <submittedName>
        <fullName evidence="1">Uncharacterized protein</fullName>
    </submittedName>
</protein>
<name>A0AAU9K9R6_9CILI</name>
<evidence type="ECO:0000313" key="1">
    <source>
        <dbReference type="EMBL" id="CAG9334774.1"/>
    </source>
</evidence>
<organism evidence="1 2">
    <name type="scientific">Blepharisma stoltei</name>
    <dbReference type="NCBI Taxonomy" id="1481888"/>
    <lineage>
        <taxon>Eukaryota</taxon>
        <taxon>Sar</taxon>
        <taxon>Alveolata</taxon>
        <taxon>Ciliophora</taxon>
        <taxon>Postciliodesmatophora</taxon>
        <taxon>Heterotrichea</taxon>
        <taxon>Heterotrichida</taxon>
        <taxon>Blepharismidae</taxon>
        <taxon>Blepharisma</taxon>
    </lineage>
</organism>
<gene>
    <name evidence="1" type="ORF">BSTOLATCC_MIC62359</name>
</gene>
<keyword evidence="2" id="KW-1185">Reference proteome</keyword>
<evidence type="ECO:0000313" key="2">
    <source>
        <dbReference type="Proteomes" id="UP001162131"/>
    </source>
</evidence>
<accession>A0AAU9K9R6</accession>
<sequence>MEDKKIFESTCSQSAFPSYSNESIPKLMQAYQDYKNILDKKSALYLINFDTLFIYSTENDSEQTIIIKTPEPQRYSTCSISQLPNGNLFCFGNYPNSWEALIIDEKGESQQLPSGPPLKFSSSIPRIKNGKLFICLFIKIDIIAVCLLIK</sequence>
<reference evidence="1" key="1">
    <citation type="submission" date="2021-09" db="EMBL/GenBank/DDBJ databases">
        <authorList>
            <consortium name="AG Swart"/>
            <person name="Singh M."/>
            <person name="Singh A."/>
            <person name="Seah K."/>
            <person name="Emmerich C."/>
        </authorList>
    </citation>
    <scope>NUCLEOTIDE SEQUENCE</scope>
    <source>
        <strain evidence="1">ATCC30299</strain>
    </source>
</reference>
<dbReference type="Proteomes" id="UP001162131">
    <property type="component" value="Unassembled WGS sequence"/>
</dbReference>
<comment type="caution">
    <text evidence="1">The sequence shown here is derived from an EMBL/GenBank/DDBJ whole genome shotgun (WGS) entry which is preliminary data.</text>
</comment>
<dbReference type="EMBL" id="CAJZBQ010000060">
    <property type="protein sequence ID" value="CAG9334774.1"/>
    <property type="molecule type" value="Genomic_DNA"/>
</dbReference>
<dbReference type="AlphaFoldDB" id="A0AAU9K9R6"/>
<proteinExistence type="predicted"/>